<evidence type="ECO:0000313" key="15">
    <source>
        <dbReference type="EMBL" id="RTR31353.1"/>
    </source>
</evidence>
<dbReference type="Gene3D" id="3.40.80.10">
    <property type="entry name" value="Peptidoglycan recognition protein-like"/>
    <property type="match status" value="1"/>
</dbReference>
<comment type="caution">
    <text evidence="15">The sequence shown here is derived from an EMBL/GenBank/DDBJ whole genome shotgun (WGS) entry which is preliminary data.</text>
</comment>
<comment type="catalytic activity">
    <reaction evidence="1">
        <text>Hydrolyzes the link between N-acetylmuramoyl residues and L-amino acid residues in certain cell-wall glycopeptides.</text>
        <dbReference type="EC" id="3.5.1.28"/>
    </reaction>
</comment>
<dbReference type="PANTHER" id="PTHR30417:SF4">
    <property type="entry name" value="1,6-ANHYDRO-N-ACETYLMURAMYL-L-ALANINE AMIDASE AMPD"/>
    <property type="match status" value="1"/>
</dbReference>
<name>A0A3S0LBC0_9GAMM</name>
<comment type="subcellular location">
    <subcellularLocation>
        <location evidence="3">Cytoplasm</location>
    </subcellularLocation>
</comment>
<dbReference type="OrthoDB" id="9794842at2"/>
<dbReference type="PANTHER" id="PTHR30417">
    <property type="entry name" value="N-ACETYLMURAMOYL-L-ALANINE AMIDASE AMID"/>
    <property type="match status" value="1"/>
</dbReference>
<dbReference type="AlphaFoldDB" id="A0A3S0LBC0"/>
<evidence type="ECO:0000256" key="4">
    <source>
        <dbReference type="ARBA" id="ARBA00007553"/>
    </source>
</evidence>
<evidence type="ECO:0000256" key="6">
    <source>
        <dbReference type="ARBA" id="ARBA00022490"/>
    </source>
</evidence>
<proteinExistence type="inferred from homology"/>
<dbReference type="GO" id="GO:0009253">
    <property type="term" value="P:peptidoglycan catabolic process"/>
    <property type="evidence" value="ECO:0007669"/>
    <property type="project" value="InterPro"/>
</dbReference>
<feature type="compositionally biased region" description="Polar residues" evidence="13">
    <location>
        <begin position="1"/>
        <end position="16"/>
    </location>
</feature>
<organism evidence="15 16">
    <name type="scientific">Shewanella atlantica</name>
    <dbReference type="NCBI Taxonomy" id="271099"/>
    <lineage>
        <taxon>Bacteria</taxon>
        <taxon>Pseudomonadati</taxon>
        <taxon>Pseudomonadota</taxon>
        <taxon>Gammaproteobacteria</taxon>
        <taxon>Alteromonadales</taxon>
        <taxon>Shewanellaceae</taxon>
        <taxon>Shewanella</taxon>
    </lineage>
</organism>
<keyword evidence="9" id="KW-0862">Zinc</keyword>
<dbReference type="InterPro" id="IPR002502">
    <property type="entry name" value="Amidase_domain"/>
</dbReference>
<evidence type="ECO:0000256" key="2">
    <source>
        <dbReference type="ARBA" id="ARBA00001947"/>
    </source>
</evidence>
<dbReference type="InterPro" id="IPR036505">
    <property type="entry name" value="Amidase/PGRP_sf"/>
</dbReference>
<evidence type="ECO:0000256" key="1">
    <source>
        <dbReference type="ARBA" id="ARBA00001561"/>
    </source>
</evidence>
<evidence type="ECO:0000256" key="12">
    <source>
        <dbReference type="ARBA" id="ARBA00042615"/>
    </source>
</evidence>
<dbReference type="CDD" id="cd06583">
    <property type="entry name" value="PGRP"/>
    <property type="match status" value="1"/>
</dbReference>
<dbReference type="EMBL" id="RXNV01000006">
    <property type="protein sequence ID" value="RTR31353.1"/>
    <property type="molecule type" value="Genomic_DNA"/>
</dbReference>
<evidence type="ECO:0000256" key="7">
    <source>
        <dbReference type="ARBA" id="ARBA00022723"/>
    </source>
</evidence>
<sequence>MPSHIKTSSSVTAQERSPSDNDTCHEKRCVNGWVNDARQCESPHFNGRPLNEVSLLVIHNISLPAGCFGKPYIDQLFKGCLDVSADPSFIDLKGLEVSAHFLIRRDGELVQYVSCDERAWHAGVSSYGFREGCNDFAIGIELEGTDTQTYTDLQYRELKMLTLALFDAYPMLNTDRVVGHCDIAPGRKTDPGESFDWQRFKKDLT</sequence>
<evidence type="ECO:0000256" key="10">
    <source>
        <dbReference type="ARBA" id="ARBA00023316"/>
    </source>
</evidence>
<dbReference type="GO" id="GO:0008745">
    <property type="term" value="F:N-acetylmuramoyl-L-alanine amidase activity"/>
    <property type="evidence" value="ECO:0007669"/>
    <property type="project" value="UniProtKB-EC"/>
</dbReference>
<feature type="domain" description="N-acetylmuramoyl-L-alanine amidase" evidence="14">
    <location>
        <begin position="42"/>
        <end position="192"/>
    </location>
</feature>
<keyword evidence="16" id="KW-1185">Reference proteome</keyword>
<evidence type="ECO:0000256" key="3">
    <source>
        <dbReference type="ARBA" id="ARBA00004496"/>
    </source>
</evidence>
<evidence type="ECO:0000256" key="8">
    <source>
        <dbReference type="ARBA" id="ARBA00022801"/>
    </source>
</evidence>
<comment type="similarity">
    <text evidence="4">Belongs to the N-acetylmuramoyl-L-alanine amidase 2 family.</text>
</comment>
<dbReference type="GO" id="GO:0071555">
    <property type="term" value="P:cell wall organization"/>
    <property type="evidence" value="ECO:0007669"/>
    <property type="project" value="UniProtKB-KW"/>
</dbReference>
<dbReference type="GO" id="GO:0046872">
    <property type="term" value="F:metal ion binding"/>
    <property type="evidence" value="ECO:0007669"/>
    <property type="project" value="UniProtKB-KW"/>
</dbReference>
<dbReference type="SUPFAM" id="SSF55846">
    <property type="entry name" value="N-acetylmuramoyl-L-alanine amidase-like"/>
    <property type="match status" value="1"/>
</dbReference>
<evidence type="ECO:0000313" key="16">
    <source>
        <dbReference type="Proteomes" id="UP000282060"/>
    </source>
</evidence>
<feature type="region of interest" description="Disordered" evidence="13">
    <location>
        <begin position="1"/>
        <end position="23"/>
    </location>
</feature>
<evidence type="ECO:0000256" key="9">
    <source>
        <dbReference type="ARBA" id="ARBA00022833"/>
    </source>
</evidence>
<evidence type="ECO:0000259" key="14">
    <source>
        <dbReference type="SMART" id="SM00644"/>
    </source>
</evidence>
<dbReference type="SMART" id="SM00644">
    <property type="entry name" value="Ami_2"/>
    <property type="match status" value="1"/>
</dbReference>
<evidence type="ECO:0000256" key="11">
    <source>
        <dbReference type="ARBA" id="ARBA00039257"/>
    </source>
</evidence>
<gene>
    <name evidence="15" type="primary">ampD</name>
    <name evidence="15" type="ORF">EKG39_14940</name>
</gene>
<dbReference type="RefSeq" id="WP_126506551.1">
    <property type="nucleotide sequence ID" value="NZ_RXNV01000006.1"/>
</dbReference>
<accession>A0A3S0LBC0</accession>
<evidence type="ECO:0000256" key="5">
    <source>
        <dbReference type="ARBA" id="ARBA00011901"/>
    </source>
</evidence>
<keyword evidence="8" id="KW-0378">Hydrolase</keyword>
<evidence type="ECO:0000256" key="13">
    <source>
        <dbReference type="SAM" id="MobiDB-lite"/>
    </source>
</evidence>
<comment type="cofactor">
    <cofactor evidence="2">
        <name>Zn(2+)</name>
        <dbReference type="ChEBI" id="CHEBI:29105"/>
    </cofactor>
</comment>
<dbReference type="Proteomes" id="UP000282060">
    <property type="component" value="Unassembled WGS sequence"/>
</dbReference>
<dbReference type="InterPro" id="IPR051206">
    <property type="entry name" value="NAMLAA_amidase_2"/>
</dbReference>
<dbReference type="Pfam" id="PF01510">
    <property type="entry name" value="Amidase_2"/>
    <property type="match status" value="1"/>
</dbReference>
<dbReference type="EC" id="3.5.1.28" evidence="5"/>
<protein>
    <recommendedName>
        <fullName evidence="11">1,6-anhydro-N-acetylmuramyl-L-alanine amidase AmpD</fullName>
        <ecNumber evidence="5">3.5.1.28</ecNumber>
    </recommendedName>
    <alternativeName>
        <fullName evidence="12">N-acetylmuramoyl-L-alanine amidase</fullName>
    </alternativeName>
</protein>
<keyword evidence="10" id="KW-0961">Cell wall biogenesis/degradation</keyword>
<keyword evidence="6" id="KW-0963">Cytoplasm</keyword>
<dbReference type="NCBIfam" id="NF008758">
    <property type="entry name" value="PRK11789.1"/>
    <property type="match status" value="1"/>
</dbReference>
<dbReference type="GO" id="GO:0005737">
    <property type="term" value="C:cytoplasm"/>
    <property type="evidence" value="ECO:0007669"/>
    <property type="project" value="UniProtKB-SubCell"/>
</dbReference>
<keyword evidence="7" id="KW-0479">Metal-binding</keyword>
<reference evidence="15 16" key="1">
    <citation type="submission" date="2018-12" db="EMBL/GenBank/DDBJ databases">
        <authorList>
            <person name="Yu L."/>
        </authorList>
    </citation>
    <scope>NUCLEOTIDE SEQUENCE [LARGE SCALE GENOMIC DNA]</scope>
    <source>
        <strain evidence="15 16">HAW-EB5</strain>
    </source>
</reference>
<dbReference type="GO" id="GO:0009254">
    <property type="term" value="P:peptidoglycan turnover"/>
    <property type="evidence" value="ECO:0007669"/>
    <property type="project" value="TreeGrafter"/>
</dbReference>